<sequence>MKKALYIAAVSVIILGALLSLIPFIWMLVTSLNDSAAIYKLPPQFILSKYHWENYKFVFEKVPFRAYFFNSLFVSFMVTIGTLITTILAAFAFTHIKFKGRGLLFVLIVSTMMIPSEVLLTSNFVTLTKLKLINTLHALYIPWIASAFSIFMLRQYFLDIPKELYYSAKIDGCSDFKYLWKIAVPYSKPALISIALLRIINSWNEFLWPLLMINQPEKRTLPVGLTTFMTEAGPNYNYLMAYSSMVIVPVIIVYLVLQKHLIESFSKNGIKG</sequence>
<evidence type="ECO:0000256" key="5">
    <source>
        <dbReference type="ARBA" id="ARBA00022989"/>
    </source>
</evidence>
<feature type="transmembrane region" description="Helical" evidence="7">
    <location>
        <begin position="67"/>
        <end position="91"/>
    </location>
</feature>
<evidence type="ECO:0000256" key="2">
    <source>
        <dbReference type="ARBA" id="ARBA00022448"/>
    </source>
</evidence>
<organism evidence="9 10">
    <name type="scientific">Treponema denticola SP33</name>
    <dbReference type="NCBI Taxonomy" id="999437"/>
    <lineage>
        <taxon>Bacteria</taxon>
        <taxon>Pseudomonadati</taxon>
        <taxon>Spirochaetota</taxon>
        <taxon>Spirochaetia</taxon>
        <taxon>Spirochaetales</taxon>
        <taxon>Treponemataceae</taxon>
        <taxon>Treponema</taxon>
    </lineage>
</organism>
<dbReference type="PROSITE" id="PS50928">
    <property type="entry name" value="ABC_TM1"/>
    <property type="match status" value="1"/>
</dbReference>
<proteinExistence type="inferred from homology"/>
<dbReference type="Pfam" id="PF00528">
    <property type="entry name" value="BPD_transp_1"/>
    <property type="match status" value="1"/>
</dbReference>
<dbReference type="GO" id="GO:0005886">
    <property type="term" value="C:plasma membrane"/>
    <property type="evidence" value="ECO:0007669"/>
    <property type="project" value="UniProtKB-SubCell"/>
</dbReference>
<name>M2BUG1_TREDN</name>
<evidence type="ECO:0000313" key="9">
    <source>
        <dbReference type="EMBL" id="EMB25689.1"/>
    </source>
</evidence>
<dbReference type="InterPro" id="IPR000515">
    <property type="entry name" value="MetI-like"/>
</dbReference>
<keyword evidence="4 7" id="KW-0812">Transmembrane</keyword>
<reference evidence="9 10" key="1">
    <citation type="submission" date="2012-01" db="EMBL/GenBank/DDBJ databases">
        <title>The Genome Sequence of Treponema denticola SP33.</title>
        <authorList>
            <consortium name="The Broad Institute Genome Sequencing Platform"/>
            <person name="Earl A."/>
            <person name="Ward D."/>
            <person name="Feldgarden M."/>
            <person name="Gevers D."/>
            <person name="Blanton J.M."/>
            <person name="Fenno C.J."/>
            <person name="Baranova O.V."/>
            <person name="Mathney J."/>
            <person name="Dewhirst F.E."/>
            <person name="Izard J."/>
            <person name="Young S.K."/>
            <person name="Zeng Q."/>
            <person name="Gargeya S."/>
            <person name="Fitzgerald M."/>
            <person name="Haas B."/>
            <person name="Abouelleil A."/>
            <person name="Alvarado L."/>
            <person name="Arachchi H.M."/>
            <person name="Berlin A."/>
            <person name="Chapman S.B."/>
            <person name="Gearin G."/>
            <person name="Goldberg J."/>
            <person name="Griggs A."/>
            <person name="Gujja S."/>
            <person name="Hansen M."/>
            <person name="Heiman D."/>
            <person name="Howarth C."/>
            <person name="Larimer J."/>
            <person name="Lui A."/>
            <person name="MacDonald P.J.P."/>
            <person name="McCowen C."/>
            <person name="Montmayeur A."/>
            <person name="Murphy C."/>
            <person name="Neiman D."/>
            <person name="Pearson M."/>
            <person name="Priest M."/>
            <person name="Roberts A."/>
            <person name="Saif S."/>
            <person name="Shea T."/>
            <person name="Sisk P."/>
            <person name="Stolte C."/>
            <person name="Sykes S."/>
            <person name="Wortman J."/>
            <person name="Nusbaum C."/>
            <person name="Birren B."/>
        </authorList>
    </citation>
    <scope>NUCLEOTIDE SEQUENCE [LARGE SCALE GENOMIC DNA]</scope>
    <source>
        <strain evidence="9 10">SP33</strain>
    </source>
</reference>
<keyword evidence="5 7" id="KW-1133">Transmembrane helix</keyword>
<feature type="transmembrane region" description="Helical" evidence="7">
    <location>
        <begin position="137"/>
        <end position="157"/>
    </location>
</feature>
<dbReference type="RefSeq" id="WP_010694278.1">
    <property type="nucleotide sequence ID" value="NZ_KB442453.1"/>
</dbReference>
<comment type="subcellular location">
    <subcellularLocation>
        <location evidence="1 7">Cell membrane</location>
        <topology evidence="1 7">Multi-pass membrane protein</topology>
    </subcellularLocation>
</comment>
<comment type="caution">
    <text evidence="9">The sequence shown here is derived from an EMBL/GenBank/DDBJ whole genome shotgun (WGS) entry which is preliminary data.</text>
</comment>
<evidence type="ECO:0000256" key="4">
    <source>
        <dbReference type="ARBA" id="ARBA00022692"/>
    </source>
</evidence>
<dbReference type="AlphaFoldDB" id="M2BUG1"/>
<dbReference type="OrthoDB" id="9773467at2"/>
<feature type="transmembrane region" description="Helical" evidence="7">
    <location>
        <begin position="7"/>
        <end position="29"/>
    </location>
</feature>
<dbReference type="PANTHER" id="PTHR43744">
    <property type="entry name" value="ABC TRANSPORTER PERMEASE PROTEIN MG189-RELATED-RELATED"/>
    <property type="match status" value="1"/>
</dbReference>
<comment type="similarity">
    <text evidence="7">Belongs to the binding-protein-dependent transport system permease family.</text>
</comment>
<evidence type="ECO:0000313" key="10">
    <source>
        <dbReference type="Proteomes" id="UP000016183"/>
    </source>
</evidence>
<dbReference type="Gene3D" id="1.10.3720.10">
    <property type="entry name" value="MetI-like"/>
    <property type="match status" value="1"/>
</dbReference>
<dbReference type="CDD" id="cd06261">
    <property type="entry name" value="TM_PBP2"/>
    <property type="match status" value="1"/>
</dbReference>
<evidence type="ECO:0000256" key="6">
    <source>
        <dbReference type="ARBA" id="ARBA00023136"/>
    </source>
</evidence>
<feature type="transmembrane region" description="Helical" evidence="7">
    <location>
        <begin position="103"/>
        <end position="125"/>
    </location>
</feature>
<dbReference type="PATRIC" id="fig|999437.3.peg.832"/>
<evidence type="ECO:0000256" key="1">
    <source>
        <dbReference type="ARBA" id="ARBA00004651"/>
    </source>
</evidence>
<dbReference type="EMBL" id="AGDZ01000018">
    <property type="protein sequence ID" value="EMB25689.1"/>
    <property type="molecule type" value="Genomic_DNA"/>
</dbReference>
<accession>M2BUG1</accession>
<dbReference type="Proteomes" id="UP000016183">
    <property type="component" value="Unassembled WGS sequence"/>
</dbReference>
<feature type="domain" description="ABC transmembrane type-1" evidence="8">
    <location>
        <begin position="68"/>
        <end position="257"/>
    </location>
</feature>
<dbReference type="PANTHER" id="PTHR43744:SF12">
    <property type="entry name" value="ABC TRANSPORTER PERMEASE PROTEIN MG189-RELATED"/>
    <property type="match status" value="1"/>
</dbReference>
<evidence type="ECO:0000256" key="3">
    <source>
        <dbReference type="ARBA" id="ARBA00022475"/>
    </source>
</evidence>
<protein>
    <recommendedName>
        <fullName evidence="8">ABC transmembrane type-1 domain-containing protein</fullName>
    </recommendedName>
</protein>
<feature type="transmembrane region" description="Helical" evidence="7">
    <location>
        <begin position="178"/>
        <end position="200"/>
    </location>
</feature>
<keyword evidence="3" id="KW-1003">Cell membrane</keyword>
<keyword evidence="6 7" id="KW-0472">Membrane</keyword>
<gene>
    <name evidence="9" type="ORF">HMPREF9733_00821</name>
</gene>
<dbReference type="InterPro" id="IPR035906">
    <property type="entry name" value="MetI-like_sf"/>
</dbReference>
<evidence type="ECO:0000259" key="8">
    <source>
        <dbReference type="PROSITE" id="PS50928"/>
    </source>
</evidence>
<evidence type="ECO:0000256" key="7">
    <source>
        <dbReference type="RuleBase" id="RU363032"/>
    </source>
</evidence>
<feature type="transmembrane region" description="Helical" evidence="7">
    <location>
        <begin position="238"/>
        <end position="257"/>
    </location>
</feature>
<dbReference type="HOGENOM" id="CLU_016047_1_1_12"/>
<keyword evidence="2 7" id="KW-0813">Transport</keyword>
<dbReference type="GO" id="GO:0055085">
    <property type="term" value="P:transmembrane transport"/>
    <property type="evidence" value="ECO:0007669"/>
    <property type="project" value="InterPro"/>
</dbReference>
<dbReference type="SUPFAM" id="SSF161098">
    <property type="entry name" value="MetI-like"/>
    <property type="match status" value="1"/>
</dbReference>